<organism evidence="2 3">
    <name type="scientific">Rhodotorula toruloides</name>
    <name type="common">Yeast</name>
    <name type="synonym">Rhodosporidium toruloides</name>
    <dbReference type="NCBI Taxonomy" id="5286"/>
    <lineage>
        <taxon>Eukaryota</taxon>
        <taxon>Fungi</taxon>
        <taxon>Dikarya</taxon>
        <taxon>Basidiomycota</taxon>
        <taxon>Pucciniomycotina</taxon>
        <taxon>Microbotryomycetes</taxon>
        <taxon>Sporidiobolales</taxon>
        <taxon>Sporidiobolaceae</taxon>
        <taxon>Rhodotorula</taxon>
    </lineage>
</organism>
<name>A0A511KJ64_RHOTO</name>
<comment type="caution">
    <text evidence="2">The sequence shown here is derived from an EMBL/GenBank/DDBJ whole genome shotgun (WGS) entry which is preliminary data.</text>
</comment>
<dbReference type="EMBL" id="BJWK01000011">
    <property type="protein sequence ID" value="GEM10427.1"/>
    <property type="molecule type" value="Genomic_DNA"/>
</dbReference>
<proteinExistence type="predicted"/>
<evidence type="ECO:0000313" key="2">
    <source>
        <dbReference type="EMBL" id="GEM10427.1"/>
    </source>
</evidence>
<dbReference type="Proteomes" id="UP000321518">
    <property type="component" value="Unassembled WGS sequence"/>
</dbReference>
<dbReference type="AlphaFoldDB" id="A0A511KJ64"/>
<keyword evidence="1" id="KW-0732">Signal</keyword>
<feature type="signal peptide" evidence="1">
    <location>
        <begin position="1"/>
        <end position="18"/>
    </location>
</feature>
<sequence length="134" mass="14413">MRFSLVALIALVAPAVYAASIPSAGQVQDALSSAADQVKDQLRFNFDDGDSCGSFKVRCVRKDQKKVVGDIGKKEFIKDGLTCKQKHETTNKAEASRSPPFDLLVCLLTLFALQCNAKYPVDCAAKCEAVGSPI</sequence>
<evidence type="ECO:0000313" key="3">
    <source>
        <dbReference type="Proteomes" id="UP000321518"/>
    </source>
</evidence>
<accession>A0A511KJ64</accession>
<protein>
    <recommendedName>
        <fullName evidence="4">Proteophosphoglycan ppg4</fullName>
    </recommendedName>
</protein>
<feature type="chain" id="PRO_5021943539" description="Proteophosphoglycan ppg4" evidence="1">
    <location>
        <begin position="19"/>
        <end position="134"/>
    </location>
</feature>
<gene>
    <name evidence="2" type="ORF">Rt10032_c11g4444</name>
</gene>
<reference evidence="2 3" key="1">
    <citation type="submission" date="2019-07" db="EMBL/GenBank/DDBJ databases">
        <title>Rhodotorula toruloides NBRC10032 genome sequencing.</title>
        <authorList>
            <person name="Shida Y."/>
            <person name="Takaku H."/>
            <person name="Ogasawara W."/>
            <person name="Mori K."/>
        </authorList>
    </citation>
    <scope>NUCLEOTIDE SEQUENCE [LARGE SCALE GENOMIC DNA]</scope>
    <source>
        <strain evidence="2 3">NBRC10032</strain>
    </source>
</reference>
<evidence type="ECO:0000256" key="1">
    <source>
        <dbReference type="SAM" id="SignalP"/>
    </source>
</evidence>
<dbReference type="OrthoDB" id="3353671at2759"/>
<evidence type="ECO:0008006" key="4">
    <source>
        <dbReference type="Google" id="ProtNLM"/>
    </source>
</evidence>